<evidence type="ECO:0000313" key="2">
    <source>
        <dbReference type="EMBL" id="GGC55935.1"/>
    </source>
</evidence>
<comment type="caution">
    <text evidence="2">The sequence shown here is derived from an EMBL/GenBank/DDBJ whole genome shotgun (WGS) entry which is preliminary data.</text>
</comment>
<gene>
    <name evidence="2" type="ORF">GCM10011506_47020</name>
</gene>
<proteinExistence type="predicted"/>
<evidence type="ECO:0000256" key="1">
    <source>
        <dbReference type="SAM" id="Phobius"/>
    </source>
</evidence>
<protein>
    <submittedName>
        <fullName evidence="2">Uncharacterized protein</fullName>
    </submittedName>
</protein>
<name>A0ABQ1N6Q9_9BACT</name>
<evidence type="ECO:0000313" key="3">
    <source>
        <dbReference type="Proteomes" id="UP000636010"/>
    </source>
</evidence>
<reference evidence="3" key="1">
    <citation type="journal article" date="2019" name="Int. J. Syst. Evol. Microbiol.">
        <title>The Global Catalogue of Microorganisms (GCM) 10K type strain sequencing project: providing services to taxonomists for standard genome sequencing and annotation.</title>
        <authorList>
            <consortium name="The Broad Institute Genomics Platform"/>
            <consortium name="The Broad Institute Genome Sequencing Center for Infectious Disease"/>
            <person name="Wu L."/>
            <person name="Ma J."/>
        </authorList>
    </citation>
    <scope>NUCLEOTIDE SEQUENCE [LARGE SCALE GENOMIC DNA]</scope>
    <source>
        <strain evidence="3">CGMCC 1.10832</strain>
    </source>
</reference>
<feature type="transmembrane region" description="Helical" evidence="1">
    <location>
        <begin position="6"/>
        <end position="25"/>
    </location>
</feature>
<sequence>MKALKWILIILVAFTAIGVITYWILDKPLPDGEPGIKAENLADKMLQAVNDSAWKETGVISWNFANKHQHIWDKDRHLAKVSWEEYDIYINLNTVTGKAIVKGKQIKDSAATAELVKEAYEYWANDSFWLNPIAKIRDSGTERLYVDTENPETESLLVTYTSGGITPGDSYQWLVDKSSGLPFAVKMWVQIIPLGGVEFTWENWIRTETNALIATEHLGPVDLTLTEIRSYSSIKALEEGDIFKILD</sequence>
<dbReference type="Proteomes" id="UP000636010">
    <property type="component" value="Unassembled WGS sequence"/>
</dbReference>
<dbReference type="RefSeq" id="WP_188467808.1">
    <property type="nucleotide sequence ID" value="NZ_BAABHU010000025.1"/>
</dbReference>
<keyword evidence="1" id="KW-0472">Membrane</keyword>
<keyword evidence="1" id="KW-0812">Transmembrane</keyword>
<accession>A0ABQ1N6Q9</accession>
<organism evidence="2 3">
    <name type="scientific">Marivirga lumbricoides</name>
    <dbReference type="NCBI Taxonomy" id="1046115"/>
    <lineage>
        <taxon>Bacteria</taxon>
        <taxon>Pseudomonadati</taxon>
        <taxon>Bacteroidota</taxon>
        <taxon>Cytophagia</taxon>
        <taxon>Cytophagales</taxon>
        <taxon>Marivirgaceae</taxon>
        <taxon>Marivirga</taxon>
    </lineage>
</organism>
<keyword evidence="3" id="KW-1185">Reference proteome</keyword>
<keyword evidence="1" id="KW-1133">Transmembrane helix</keyword>
<dbReference type="EMBL" id="BMEC01000025">
    <property type="protein sequence ID" value="GGC55935.1"/>
    <property type="molecule type" value="Genomic_DNA"/>
</dbReference>